<accession>A0A0D8Y4D3</accession>
<evidence type="ECO:0000256" key="1">
    <source>
        <dbReference type="SAM" id="SignalP"/>
    </source>
</evidence>
<keyword evidence="3" id="KW-1185">Reference proteome</keyword>
<dbReference type="SUPFAM" id="SSF55797">
    <property type="entry name" value="PR-1-like"/>
    <property type="match status" value="1"/>
</dbReference>
<keyword evidence="1" id="KW-0732">Signal</keyword>
<dbReference type="InterPro" id="IPR035940">
    <property type="entry name" value="CAP_sf"/>
</dbReference>
<dbReference type="AlphaFoldDB" id="A0A0D8Y4D3"/>
<dbReference type="Gene3D" id="3.40.33.10">
    <property type="entry name" value="CAP"/>
    <property type="match status" value="1"/>
</dbReference>
<organism evidence="2 3">
    <name type="scientific">Dictyocaulus viviparus</name>
    <name type="common">Bovine lungworm</name>
    <dbReference type="NCBI Taxonomy" id="29172"/>
    <lineage>
        <taxon>Eukaryota</taxon>
        <taxon>Metazoa</taxon>
        <taxon>Ecdysozoa</taxon>
        <taxon>Nematoda</taxon>
        <taxon>Chromadorea</taxon>
        <taxon>Rhabditida</taxon>
        <taxon>Rhabditina</taxon>
        <taxon>Rhabditomorpha</taxon>
        <taxon>Strongyloidea</taxon>
        <taxon>Metastrongylidae</taxon>
        <taxon>Dictyocaulus</taxon>
    </lineage>
</organism>
<dbReference type="EMBL" id="KN716178">
    <property type="protein sequence ID" value="KJH51703.1"/>
    <property type="molecule type" value="Genomic_DNA"/>
</dbReference>
<dbReference type="Proteomes" id="UP000053766">
    <property type="component" value="Unassembled WGS sequence"/>
</dbReference>
<evidence type="ECO:0000313" key="2">
    <source>
        <dbReference type="EMBL" id="KJH51703.1"/>
    </source>
</evidence>
<evidence type="ECO:0000313" key="3">
    <source>
        <dbReference type="Proteomes" id="UP000053766"/>
    </source>
</evidence>
<evidence type="ECO:0008006" key="4">
    <source>
        <dbReference type="Google" id="ProtNLM"/>
    </source>
</evidence>
<sequence>MKHSMIMNGFVTLLTLAVVIQSSFQQGYQLDAIEECHTEADMNNDLRLLTVALHNTLRSALANGTQIKRDGGTFPRAEDMRLLKHHYTVFFPLKKYDCNFERQAFRLAQSCVEVTEYDFDHVGNNSALLHLSRPTVKRDQPIYTEGEPCGTCPDNCVFSLCNITTTSHEH</sequence>
<gene>
    <name evidence="2" type="ORF">DICVIV_02134</name>
</gene>
<feature type="signal peptide" evidence="1">
    <location>
        <begin position="1"/>
        <end position="25"/>
    </location>
</feature>
<dbReference type="OrthoDB" id="737510at2759"/>
<reference evidence="3" key="2">
    <citation type="journal article" date="2016" name="Sci. Rep.">
        <title>Dictyocaulus viviparus genome, variome and transcriptome elucidate lungworm biology and support future intervention.</title>
        <authorList>
            <person name="McNulty S.N."/>
            <person name="Strube C."/>
            <person name="Rosa B.A."/>
            <person name="Martin J.C."/>
            <person name="Tyagi R."/>
            <person name="Choi Y.J."/>
            <person name="Wang Q."/>
            <person name="Hallsworth Pepin K."/>
            <person name="Zhang X."/>
            <person name="Ozersky P."/>
            <person name="Wilson R.K."/>
            <person name="Sternberg P.W."/>
            <person name="Gasser R.B."/>
            <person name="Mitreva M."/>
        </authorList>
    </citation>
    <scope>NUCLEOTIDE SEQUENCE [LARGE SCALE GENOMIC DNA]</scope>
    <source>
        <strain evidence="3">HannoverDv2000</strain>
    </source>
</reference>
<reference evidence="2 3" key="1">
    <citation type="submission" date="2013-11" db="EMBL/GenBank/DDBJ databases">
        <title>Draft genome of the bovine lungworm Dictyocaulus viviparus.</title>
        <authorList>
            <person name="Mitreva M."/>
        </authorList>
    </citation>
    <scope>NUCLEOTIDE SEQUENCE [LARGE SCALE GENOMIC DNA]</scope>
    <source>
        <strain evidence="2 3">HannoverDv2000</strain>
    </source>
</reference>
<protein>
    <recommendedName>
        <fullName evidence="4">SCP domain-containing protein</fullName>
    </recommendedName>
</protein>
<feature type="chain" id="PRO_5002336458" description="SCP domain-containing protein" evidence="1">
    <location>
        <begin position="26"/>
        <end position="170"/>
    </location>
</feature>
<name>A0A0D8Y4D3_DICVI</name>
<proteinExistence type="predicted"/>